<evidence type="ECO:0000313" key="1">
    <source>
        <dbReference type="EMBL" id="CAG8639617.1"/>
    </source>
</evidence>
<evidence type="ECO:0000313" key="2">
    <source>
        <dbReference type="Proteomes" id="UP000789901"/>
    </source>
</evidence>
<reference evidence="1 2" key="1">
    <citation type="submission" date="2021-06" db="EMBL/GenBank/DDBJ databases">
        <authorList>
            <person name="Kallberg Y."/>
            <person name="Tangrot J."/>
            <person name="Rosling A."/>
        </authorList>
    </citation>
    <scope>NUCLEOTIDE SEQUENCE [LARGE SCALE GENOMIC DNA]</scope>
    <source>
        <strain evidence="1 2">120-4 pot B 10/14</strain>
    </source>
</reference>
<accession>A0ABN7UNF8</accession>
<gene>
    <name evidence="1" type="ORF">GMARGA_LOCUS8775</name>
</gene>
<dbReference type="EMBL" id="CAJVQB010004565">
    <property type="protein sequence ID" value="CAG8639617.1"/>
    <property type="molecule type" value="Genomic_DNA"/>
</dbReference>
<name>A0ABN7UNF8_GIGMA</name>
<protein>
    <submittedName>
        <fullName evidence="1">37751_t:CDS:1</fullName>
    </submittedName>
</protein>
<comment type="caution">
    <text evidence="1">The sequence shown here is derived from an EMBL/GenBank/DDBJ whole genome shotgun (WGS) entry which is preliminary data.</text>
</comment>
<organism evidence="1 2">
    <name type="scientific">Gigaspora margarita</name>
    <dbReference type="NCBI Taxonomy" id="4874"/>
    <lineage>
        <taxon>Eukaryota</taxon>
        <taxon>Fungi</taxon>
        <taxon>Fungi incertae sedis</taxon>
        <taxon>Mucoromycota</taxon>
        <taxon>Glomeromycotina</taxon>
        <taxon>Glomeromycetes</taxon>
        <taxon>Diversisporales</taxon>
        <taxon>Gigasporaceae</taxon>
        <taxon>Gigaspora</taxon>
    </lineage>
</organism>
<feature type="non-terminal residue" evidence="1">
    <location>
        <position position="1"/>
    </location>
</feature>
<keyword evidence="2" id="KW-1185">Reference proteome</keyword>
<proteinExistence type="predicted"/>
<sequence length="156" mass="17959">IANIIWDSFTNDIKQKYQFTSAIYSEYRQKHPVLSNNSSFSGKDSPYVVPELKIPGKTLARNLLNYFRYYVPAHKAYVKLDKTSNNIKEKKSKKSREKRNFVGGKHHLVNPSTMSFASLVSCILFYDATTYTPADFHHLYELKGHTYKIGNLTNAV</sequence>
<dbReference type="Proteomes" id="UP000789901">
    <property type="component" value="Unassembled WGS sequence"/>
</dbReference>